<organism evidence="3 4">
    <name type="scientific">Vitis vinifera</name>
    <name type="common">Grape</name>
    <dbReference type="NCBI Taxonomy" id="29760"/>
    <lineage>
        <taxon>Eukaryota</taxon>
        <taxon>Viridiplantae</taxon>
        <taxon>Streptophyta</taxon>
        <taxon>Embryophyta</taxon>
        <taxon>Tracheophyta</taxon>
        <taxon>Spermatophyta</taxon>
        <taxon>Magnoliopsida</taxon>
        <taxon>eudicotyledons</taxon>
        <taxon>Gunneridae</taxon>
        <taxon>Pentapetalae</taxon>
        <taxon>rosids</taxon>
        <taxon>Vitales</taxon>
        <taxon>Vitaceae</taxon>
        <taxon>Viteae</taxon>
        <taxon>Vitis</taxon>
    </lineage>
</organism>
<sequence>MWQEEGKGQSLGWSSLAERLRGFRVAPSGGLQVPKGSEVLLREKEGSKVQRREKGGELKSYAEAVKTSSGRVGGQFEYVRSWATQHWALRGNLRIDRLGRGFLLFEFESSSEAERVLARGLRNIKENVIILDKWNLEWGVIVKILVPKKFGCGGFVAADEKLLYTPELQWAQILVKCVDKEFPSTAHIVVGSGCYSLQLWWESSPWFMQVVSAGGFGGEDGSRKGEDDGGTSHALHYGSQKEKVEQVRLQQGVLDVSSSGGVPSFFHVVAFDAGTVAEGR</sequence>
<feature type="region of interest" description="Disordered" evidence="1">
    <location>
        <begin position="218"/>
        <end position="240"/>
    </location>
</feature>
<dbReference type="Pfam" id="PF14111">
    <property type="entry name" value="DUF4283"/>
    <property type="match status" value="1"/>
</dbReference>
<evidence type="ECO:0000313" key="3">
    <source>
        <dbReference type="EMBL" id="RVW54430.1"/>
    </source>
</evidence>
<gene>
    <name evidence="3" type="ORF">CK203_068461</name>
</gene>
<evidence type="ECO:0000259" key="2">
    <source>
        <dbReference type="Pfam" id="PF14111"/>
    </source>
</evidence>
<name>A0A438F336_VITVI</name>
<proteinExistence type="predicted"/>
<evidence type="ECO:0000313" key="4">
    <source>
        <dbReference type="Proteomes" id="UP000288805"/>
    </source>
</evidence>
<reference evidence="3 4" key="1">
    <citation type="journal article" date="2018" name="PLoS Genet.">
        <title>Population sequencing reveals clonal diversity and ancestral inbreeding in the grapevine cultivar Chardonnay.</title>
        <authorList>
            <person name="Roach M.J."/>
            <person name="Johnson D.L."/>
            <person name="Bohlmann J."/>
            <person name="van Vuuren H.J."/>
            <person name="Jones S.J."/>
            <person name="Pretorius I.S."/>
            <person name="Schmidt S.A."/>
            <person name="Borneman A.R."/>
        </authorList>
    </citation>
    <scope>NUCLEOTIDE SEQUENCE [LARGE SCALE GENOMIC DNA]</scope>
    <source>
        <strain evidence="4">cv. Chardonnay</strain>
        <tissue evidence="3">Leaf</tissue>
    </source>
</reference>
<feature type="domain" description="DUF4283" evidence="2">
    <location>
        <begin position="76"/>
        <end position="137"/>
    </location>
</feature>
<protein>
    <recommendedName>
        <fullName evidence="2">DUF4283 domain-containing protein</fullName>
    </recommendedName>
</protein>
<dbReference type="Proteomes" id="UP000288805">
    <property type="component" value="Unassembled WGS sequence"/>
</dbReference>
<comment type="caution">
    <text evidence="3">The sequence shown here is derived from an EMBL/GenBank/DDBJ whole genome shotgun (WGS) entry which is preliminary data.</text>
</comment>
<dbReference type="EMBL" id="QGNW01001128">
    <property type="protein sequence ID" value="RVW54430.1"/>
    <property type="molecule type" value="Genomic_DNA"/>
</dbReference>
<accession>A0A438F336</accession>
<dbReference type="PANTHER" id="PTHR34427">
    <property type="entry name" value="DUF4283 DOMAIN PROTEIN"/>
    <property type="match status" value="1"/>
</dbReference>
<dbReference type="PANTHER" id="PTHR34427:SF5">
    <property type="entry name" value="DUF4283 DOMAIN-CONTAINING PROTEIN"/>
    <property type="match status" value="1"/>
</dbReference>
<dbReference type="InterPro" id="IPR025558">
    <property type="entry name" value="DUF4283"/>
</dbReference>
<evidence type="ECO:0000256" key="1">
    <source>
        <dbReference type="SAM" id="MobiDB-lite"/>
    </source>
</evidence>
<dbReference type="AlphaFoldDB" id="A0A438F336"/>